<evidence type="ECO:0000313" key="7">
    <source>
        <dbReference type="Proteomes" id="UP000623067"/>
    </source>
</evidence>
<dbReference type="PANTHER" id="PTHR45138:SF9">
    <property type="entry name" value="DIGUANYLATE CYCLASE DGCM-RELATED"/>
    <property type="match status" value="1"/>
</dbReference>
<dbReference type="Proteomes" id="UP000623067">
    <property type="component" value="Unassembled WGS sequence"/>
</dbReference>
<evidence type="ECO:0000256" key="4">
    <source>
        <dbReference type="SAM" id="SignalP"/>
    </source>
</evidence>
<comment type="catalytic activity">
    <reaction evidence="2">
        <text>2 GTP = 3',3'-c-di-GMP + 2 diphosphate</text>
        <dbReference type="Rhea" id="RHEA:24898"/>
        <dbReference type="ChEBI" id="CHEBI:33019"/>
        <dbReference type="ChEBI" id="CHEBI:37565"/>
        <dbReference type="ChEBI" id="CHEBI:58805"/>
        <dbReference type="EC" id="2.7.7.65"/>
    </reaction>
</comment>
<feature type="transmembrane region" description="Helical" evidence="3">
    <location>
        <begin position="315"/>
        <end position="345"/>
    </location>
</feature>
<dbReference type="InterPro" id="IPR050469">
    <property type="entry name" value="Diguanylate_Cyclase"/>
</dbReference>
<feature type="transmembrane region" description="Helical" evidence="3">
    <location>
        <begin position="351"/>
        <end position="369"/>
    </location>
</feature>
<reference evidence="6" key="2">
    <citation type="submission" date="2020-09" db="EMBL/GenBank/DDBJ databases">
        <authorList>
            <person name="Sun Q."/>
            <person name="Zhou Y."/>
        </authorList>
    </citation>
    <scope>NUCLEOTIDE SEQUENCE</scope>
    <source>
        <strain evidence="6">CGMCC 1.15330</strain>
    </source>
</reference>
<feature type="transmembrane region" description="Helical" evidence="3">
    <location>
        <begin position="227"/>
        <end position="247"/>
    </location>
</feature>
<name>A0A916SUQ2_9SPHN</name>
<dbReference type="InterPro" id="IPR011623">
    <property type="entry name" value="7TMR_DISM_rcpt_extracell_dom1"/>
</dbReference>
<dbReference type="InterPro" id="IPR043128">
    <property type="entry name" value="Rev_trsase/Diguanyl_cyclase"/>
</dbReference>
<protein>
    <recommendedName>
        <fullName evidence="1">diguanylate cyclase</fullName>
        <ecNumber evidence="1">2.7.7.65</ecNumber>
    </recommendedName>
</protein>
<feature type="chain" id="PRO_5037471107" description="diguanylate cyclase" evidence="4">
    <location>
        <begin position="16"/>
        <end position="545"/>
    </location>
</feature>
<feature type="signal peptide" evidence="4">
    <location>
        <begin position="1"/>
        <end position="15"/>
    </location>
</feature>
<feature type="transmembrane region" description="Helical" evidence="3">
    <location>
        <begin position="259"/>
        <end position="281"/>
    </location>
</feature>
<evidence type="ECO:0000259" key="5">
    <source>
        <dbReference type="PROSITE" id="PS50887"/>
    </source>
</evidence>
<dbReference type="EC" id="2.7.7.65" evidence="1"/>
<dbReference type="Pfam" id="PF00990">
    <property type="entry name" value="GGDEF"/>
    <property type="match status" value="1"/>
</dbReference>
<proteinExistence type="predicted"/>
<dbReference type="InterPro" id="IPR000160">
    <property type="entry name" value="GGDEF_dom"/>
</dbReference>
<organism evidence="6 7">
    <name type="scientific">Sphingomonas metalli</name>
    <dbReference type="NCBI Taxonomy" id="1779358"/>
    <lineage>
        <taxon>Bacteria</taxon>
        <taxon>Pseudomonadati</taxon>
        <taxon>Pseudomonadota</taxon>
        <taxon>Alphaproteobacteria</taxon>
        <taxon>Sphingomonadales</taxon>
        <taxon>Sphingomonadaceae</taxon>
        <taxon>Sphingomonas</taxon>
    </lineage>
</organism>
<reference evidence="6" key="1">
    <citation type="journal article" date="2014" name="Int. J. Syst. Evol. Microbiol.">
        <title>Complete genome sequence of Corynebacterium casei LMG S-19264T (=DSM 44701T), isolated from a smear-ripened cheese.</title>
        <authorList>
            <consortium name="US DOE Joint Genome Institute (JGI-PGF)"/>
            <person name="Walter F."/>
            <person name="Albersmeier A."/>
            <person name="Kalinowski J."/>
            <person name="Ruckert C."/>
        </authorList>
    </citation>
    <scope>NUCLEOTIDE SEQUENCE</scope>
    <source>
        <strain evidence="6">CGMCC 1.15330</strain>
    </source>
</reference>
<dbReference type="EMBL" id="BMIH01000001">
    <property type="protein sequence ID" value="GGB17448.1"/>
    <property type="molecule type" value="Genomic_DNA"/>
</dbReference>
<feature type="transmembrane region" description="Helical" evidence="3">
    <location>
        <begin position="159"/>
        <end position="182"/>
    </location>
</feature>
<evidence type="ECO:0000256" key="1">
    <source>
        <dbReference type="ARBA" id="ARBA00012528"/>
    </source>
</evidence>
<dbReference type="PROSITE" id="PS50887">
    <property type="entry name" value="GGDEF"/>
    <property type="match status" value="1"/>
</dbReference>
<evidence type="ECO:0000256" key="2">
    <source>
        <dbReference type="ARBA" id="ARBA00034247"/>
    </source>
</evidence>
<keyword evidence="7" id="KW-1185">Reference proteome</keyword>
<comment type="caution">
    <text evidence="6">The sequence shown here is derived from an EMBL/GenBank/DDBJ whole genome shotgun (WGS) entry which is preliminary data.</text>
</comment>
<dbReference type="CDD" id="cd01949">
    <property type="entry name" value="GGDEF"/>
    <property type="match status" value="1"/>
</dbReference>
<keyword evidence="3" id="KW-1133">Transmembrane helix</keyword>
<dbReference type="Pfam" id="PF07695">
    <property type="entry name" value="7TMR-DISM_7TM"/>
    <property type="match status" value="1"/>
</dbReference>
<dbReference type="GO" id="GO:0052621">
    <property type="term" value="F:diguanylate cyclase activity"/>
    <property type="evidence" value="ECO:0007669"/>
    <property type="project" value="UniProtKB-EC"/>
</dbReference>
<dbReference type="NCBIfam" id="TIGR00254">
    <property type="entry name" value="GGDEF"/>
    <property type="match status" value="1"/>
</dbReference>
<feature type="domain" description="GGDEF" evidence="5">
    <location>
        <begin position="413"/>
        <end position="540"/>
    </location>
</feature>
<evidence type="ECO:0000313" key="6">
    <source>
        <dbReference type="EMBL" id="GGB17448.1"/>
    </source>
</evidence>
<dbReference type="SMART" id="SM00267">
    <property type="entry name" value="GGDEF"/>
    <property type="match status" value="1"/>
</dbReference>
<dbReference type="PANTHER" id="PTHR45138">
    <property type="entry name" value="REGULATORY COMPONENTS OF SENSORY TRANSDUCTION SYSTEM"/>
    <property type="match status" value="1"/>
</dbReference>
<keyword evidence="4" id="KW-0732">Signal</keyword>
<dbReference type="SUPFAM" id="SSF55073">
    <property type="entry name" value="Nucleotide cyclase"/>
    <property type="match status" value="1"/>
</dbReference>
<dbReference type="InterPro" id="IPR029787">
    <property type="entry name" value="Nucleotide_cyclase"/>
</dbReference>
<sequence length="545" mass="59132">MAACLALVLSAPAAASLGGPKLNVCIARAERGMAAPALFARPDRFDCAHDQRSFGSGDFWVLSQPIPPGRFDVIRMSSVFQDRVTLHILYADGTIRTLGFTSATTGRYLKMGAAIQLPIPRASTPPVRLLWHVEGAGNQRGIVLGPVVGTHRRDDQVELMLAGFYGVLIGGIAALLIYNLALVAALRQGFQISYCLLLGCIIGYALSTSGILTQIMPAIDNNSRLRLNWVLLGGSAAMVLVFARSFFERRVFAGWLGHAANGVIAALFLSSWTAALLSPWHAIALDRAMTCSFVALMLLVPAVLVRAWRVRSDYLWVFAIAWGAPIVFAGMRIAQAMGLIGWHFWLDQSTILSMAVEALLSGIGIAYRLRLLQHQRDEAREREMLARALADADPLTGLLNRRAFLHRAIGRQRPQLLVLADLDHFKVINETIGHDGGDEVLRSFARTLADAVPEDALVARIGGEEFAVVVDAATGLDVDALLHALRGARMPFDMMVTTSIGSCTGPLLRETDWKDLYRQADRALYAAKAAGRDRARDAASLSMAA</sequence>
<dbReference type="AlphaFoldDB" id="A0A916SUQ2"/>
<gene>
    <name evidence="6" type="ORF">GCM10011380_03710</name>
</gene>
<keyword evidence="3" id="KW-0472">Membrane</keyword>
<feature type="transmembrane region" description="Helical" evidence="3">
    <location>
        <begin position="287"/>
        <end position="308"/>
    </location>
</feature>
<evidence type="ECO:0000256" key="3">
    <source>
        <dbReference type="SAM" id="Phobius"/>
    </source>
</evidence>
<dbReference type="Gene3D" id="3.30.70.270">
    <property type="match status" value="1"/>
</dbReference>
<accession>A0A916SUQ2</accession>
<feature type="transmembrane region" description="Helical" evidence="3">
    <location>
        <begin position="194"/>
        <end position="215"/>
    </location>
</feature>
<keyword evidence="3" id="KW-0812">Transmembrane</keyword>